<dbReference type="CDD" id="cd04186">
    <property type="entry name" value="GT_2_like_c"/>
    <property type="match status" value="1"/>
</dbReference>
<dbReference type="EMBL" id="JQ844179">
    <property type="protein sequence ID" value="AGS51998.1"/>
    <property type="molecule type" value="Genomic_DNA"/>
</dbReference>
<dbReference type="Pfam" id="PF13641">
    <property type="entry name" value="Glyco_tranf_2_3"/>
    <property type="match status" value="1"/>
</dbReference>
<protein>
    <submittedName>
        <fullName evidence="1">Putative glycosyltransferase</fullName>
    </submittedName>
</protein>
<organism evidence="1">
    <name type="scientific">uncultured bacterium contig00006</name>
    <dbReference type="NCBI Taxonomy" id="1181498"/>
    <lineage>
        <taxon>Bacteria</taxon>
        <taxon>environmental samples</taxon>
    </lineage>
</organism>
<dbReference type="InterPro" id="IPR029044">
    <property type="entry name" value="Nucleotide-diphossugar_trans"/>
</dbReference>
<sequence length="271" mass="31029">MSAAIVNYRDYDNTRRAVDTLLRHTVGVELHLYVIDNASGDGCARRLKDEFPGVTVIENDVNGGFGYGHNRVLGGLDSAFHAVVNPDIFVDRDVLSELCAYMRDNPDVGLVTPKILNADGSDQLLPKRDPAVLALVGRRVFAKALRRQVEHYQMLDEDLSQTRDIEFSTGSFFVIETELFERLQGFDPRFFMYYEDMDITRRARALKRTVYCPFTHVYHLWRRSSASSARYFWVLVVGMFKYFGKWGWKFRYSGDELAAAARSDVTPPGER</sequence>
<accession>A0A806KN96</accession>
<name>A0A806KN96_9BACT</name>
<evidence type="ECO:0000313" key="1">
    <source>
        <dbReference type="EMBL" id="AGS51998.1"/>
    </source>
</evidence>
<dbReference type="Gene3D" id="3.90.550.10">
    <property type="entry name" value="Spore Coat Polysaccharide Biosynthesis Protein SpsA, Chain A"/>
    <property type="match status" value="1"/>
</dbReference>
<keyword evidence="1" id="KW-0808">Transferase</keyword>
<dbReference type="PANTHER" id="PTHR43179">
    <property type="entry name" value="RHAMNOSYLTRANSFERASE WBBL"/>
    <property type="match status" value="1"/>
</dbReference>
<dbReference type="SUPFAM" id="SSF53448">
    <property type="entry name" value="Nucleotide-diphospho-sugar transferases"/>
    <property type="match status" value="1"/>
</dbReference>
<dbReference type="GO" id="GO:0016740">
    <property type="term" value="F:transferase activity"/>
    <property type="evidence" value="ECO:0007669"/>
    <property type="project" value="UniProtKB-KW"/>
</dbReference>
<dbReference type="AlphaFoldDB" id="A0A806KN96"/>
<dbReference type="PANTHER" id="PTHR43179:SF10">
    <property type="entry name" value="GLYCOSYL TRANSFERASE"/>
    <property type="match status" value="1"/>
</dbReference>
<reference evidence="1" key="1">
    <citation type="submission" date="2012-03" db="EMBL/GenBank/DDBJ databases">
        <title>Functional metagenomics reveals considerable lignocellulase gene clusters in the gut microbiome of a wood-feeding higher termite.</title>
        <authorList>
            <person name="Liu N."/>
        </authorList>
    </citation>
    <scope>NUCLEOTIDE SEQUENCE</scope>
</reference>
<proteinExistence type="predicted"/>